<dbReference type="InterPro" id="IPR002939">
    <property type="entry name" value="DnaJ_C"/>
</dbReference>
<gene>
    <name evidence="4" type="ORF">M407DRAFT_16396</name>
</gene>
<dbReference type="Proteomes" id="UP000054248">
    <property type="component" value="Unassembled WGS sequence"/>
</dbReference>
<dbReference type="GO" id="GO:0005829">
    <property type="term" value="C:cytosol"/>
    <property type="evidence" value="ECO:0007669"/>
    <property type="project" value="TreeGrafter"/>
</dbReference>
<evidence type="ECO:0000256" key="1">
    <source>
        <dbReference type="ARBA" id="ARBA00023186"/>
    </source>
</evidence>
<dbReference type="InterPro" id="IPR008971">
    <property type="entry name" value="HSP40/DnaJ_pept-bd"/>
</dbReference>
<feature type="region of interest" description="Disordered" evidence="2">
    <location>
        <begin position="114"/>
        <end position="152"/>
    </location>
</feature>
<dbReference type="GO" id="GO:0006413">
    <property type="term" value="P:translational initiation"/>
    <property type="evidence" value="ECO:0007669"/>
    <property type="project" value="TreeGrafter"/>
</dbReference>
<dbReference type="CDD" id="cd10747">
    <property type="entry name" value="DnaJ_C"/>
    <property type="match status" value="1"/>
</dbReference>
<dbReference type="GO" id="GO:0051082">
    <property type="term" value="F:unfolded protein binding"/>
    <property type="evidence" value="ECO:0007669"/>
    <property type="project" value="InterPro"/>
</dbReference>
<name>A0A0C3Q254_9AGAM</name>
<organism evidence="4 5">
    <name type="scientific">Tulasnella calospora MUT 4182</name>
    <dbReference type="NCBI Taxonomy" id="1051891"/>
    <lineage>
        <taxon>Eukaryota</taxon>
        <taxon>Fungi</taxon>
        <taxon>Dikarya</taxon>
        <taxon>Basidiomycota</taxon>
        <taxon>Agaricomycotina</taxon>
        <taxon>Agaricomycetes</taxon>
        <taxon>Cantharellales</taxon>
        <taxon>Tulasnellaceae</taxon>
        <taxon>Tulasnella</taxon>
    </lineage>
</organism>
<dbReference type="EMBL" id="KN823576">
    <property type="protein sequence ID" value="KIO16404.1"/>
    <property type="molecule type" value="Genomic_DNA"/>
</dbReference>
<accession>A0A0C3Q254</accession>
<dbReference type="OrthoDB" id="10250354at2759"/>
<feature type="domain" description="Chaperone DnaJ C-terminal" evidence="3">
    <location>
        <begin position="13"/>
        <end position="169"/>
    </location>
</feature>
<dbReference type="AlphaFoldDB" id="A0A0C3Q254"/>
<dbReference type="HOGENOM" id="CLU_017633_6_1_1"/>
<dbReference type="InterPro" id="IPR051339">
    <property type="entry name" value="DnaJ_subfamily_B"/>
</dbReference>
<dbReference type="FunFam" id="2.60.260.20:FF:000015">
    <property type="entry name" value="Heat shock protein 40"/>
    <property type="match status" value="1"/>
</dbReference>
<evidence type="ECO:0000313" key="4">
    <source>
        <dbReference type="EMBL" id="KIO16404.1"/>
    </source>
</evidence>
<evidence type="ECO:0000259" key="3">
    <source>
        <dbReference type="Pfam" id="PF01556"/>
    </source>
</evidence>
<dbReference type="Gene3D" id="2.60.260.20">
    <property type="entry name" value="Urease metallochaperone UreE, N-terminal domain"/>
    <property type="match status" value="2"/>
</dbReference>
<keyword evidence="1" id="KW-0143">Chaperone</keyword>
<sequence length="186" mass="20200">MPGMNMPQEVVRPLKLTLEELRTGTTKKLKIGRKLLNGKQEERVVEVNVLPGWKAGTKAKFDGAGNENEDGTFQTVAFVVEEKPHDGFTREGDDLHAKVRLPLVDALCGPSKPPTITGLDGKTHTVPLPSGVIKPNTPTRIKGEGMPKRKEGKVVGKGDLVVDWDIVFPDRLAPGQKEAIRRGLGA</sequence>
<feature type="compositionally biased region" description="Basic and acidic residues" evidence="2">
    <location>
        <begin position="141"/>
        <end position="152"/>
    </location>
</feature>
<reference evidence="5" key="2">
    <citation type="submission" date="2015-01" db="EMBL/GenBank/DDBJ databases">
        <title>Evolutionary Origins and Diversification of the Mycorrhizal Mutualists.</title>
        <authorList>
            <consortium name="DOE Joint Genome Institute"/>
            <consortium name="Mycorrhizal Genomics Consortium"/>
            <person name="Kohler A."/>
            <person name="Kuo A."/>
            <person name="Nagy L.G."/>
            <person name="Floudas D."/>
            <person name="Copeland A."/>
            <person name="Barry K.W."/>
            <person name="Cichocki N."/>
            <person name="Veneault-Fourrey C."/>
            <person name="LaButti K."/>
            <person name="Lindquist E.A."/>
            <person name="Lipzen A."/>
            <person name="Lundell T."/>
            <person name="Morin E."/>
            <person name="Murat C."/>
            <person name="Riley R."/>
            <person name="Ohm R."/>
            <person name="Sun H."/>
            <person name="Tunlid A."/>
            <person name="Henrissat B."/>
            <person name="Grigoriev I.V."/>
            <person name="Hibbett D.S."/>
            <person name="Martin F."/>
        </authorList>
    </citation>
    <scope>NUCLEOTIDE SEQUENCE [LARGE SCALE GENOMIC DNA]</scope>
    <source>
        <strain evidence="5">MUT 4182</strain>
    </source>
</reference>
<dbReference type="STRING" id="1051891.A0A0C3Q254"/>
<evidence type="ECO:0000256" key="2">
    <source>
        <dbReference type="SAM" id="MobiDB-lite"/>
    </source>
</evidence>
<evidence type="ECO:0000313" key="5">
    <source>
        <dbReference type="Proteomes" id="UP000054248"/>
    </source>
</evidence>
<reference evidence="4 5" key="1">
    <citation type="submission" date="2014-04" db="EMBL/GenBank/DDBJ databases">
        <authorList>
            <consortium name="DOE Joint Genome Institute"/>
            <person name="Kuo A."/>
            <person name="Girlanda M."/>
            <person name="Perotto S."/>
            <person name="Kohler A."/>
            <person name="Nagy L.G."/>
            <person name="Floudas D."/>
            <person name="Copeland A."/>
            <person name="Barry K.W."/>
            <person name="Cichocki N."/>
            <person name="Veneault-Fourrey C."/>
            <person name="LaButti K."/>
            <person name="Lindquist E.A."/>
            <person name="Lipzen A."/>
            <person name="Lundell T."/>
            <person name="Morin E."/>
            <person name="Murat C."/>
            <person name="Sun H."/>
            <person name="Tunlid A."/>
            <person name="Henrissat B."/>
            <person name="Grigoriev I.V."/>
            <person name="Hibbett D.S."/>
            <person name="Martin F."/>
            <person name="Nordberg H.P."/>
            <person name="Cantor M.N."/>
            <person name="Hua S.X."/>
        </authorList>
    </citation>
    <scope>NUCLEOTIDE SEQUENCE [LARGE SCALE GENOMIC DNA]</scope>
    <source>
        <strain evidence="4 5">MUT 4182</strain>
    </source>
</reference>
<dbReference type="SUPFAM" id="SSF49493">
    <property type="entry name" value="HSP40/DnaJ peptide-binding domain"/>
    <property type="match status" value="2"/>
</dbReference>
<dbReference type="Pfam" id="PF01556">
    <property type="entry name" value="DnaJ_C"/>
    <property type="match status" value="1"/>
</dbReference>
<protein>
    <recommendedName>
        <fullName evidence="3">Chaperone DnaJ C-terminal domain-containing protein</fullName>
    </recommendedName>
</protein>
<dbReference type="GO" id="GO:0006457">
    <property type="term" value="P:protein folding"/>
    <property type="evidence" value="ECO:0007669"/>
    <property type="project" value="InterPro"/>
</dbReference>
<dbReference type="GO" id="GO:0051087">
    <property type="term" value="F:protein-folding chaperone binding"/>
    <property type="evidence" value="ECO:0007669"/>
    <property type="project" value="TreeGrafter"/>
</dbReference>
<dbReference type="PANTHER" id="PTHR24078">
    <property type="entry name" value="DNAJ HOMOLOG SUBFAMILY C MEMBER"/>
    <property type="match status" value="1"/>
</dbReference>
<keyword evidence="5" id="KW-1185">Reference proteome</keyword>
<dbReference type="PANTHER" id="PTHR24078:SF553">
    <property type="entry name" value="DNAJ HOMOLOG SUBFAMILY B MEMBER 5"/>
    <property type="match status" value="1"/>
</dbReference>
<proteinExistence type="predicted"/>
<dbReference type="FunFam" id="2.60.260.20:FF:000013">
    <property type="entry name" value="DnaJ subfamily B member 11"/>
    <property type="match status" value="1"/>
</dbReference>